<evidence type="ECO:0000313" key="1">
    <source>
        <dbReference type="EMBL" id="VBB32379.1"/>
    </source>
</evidence>
<organism evidence="1 2">
    <name type="scientific">Acanthocheilonema viteae</name>
    <name type="common">Filarial nematode worm</name>
    <name type="synonym">Dipetalonema viteae</name>
    <dbReference type="NCBI Taxonomy" id="6277"/>
    <lineage>
        <taxon>Eukaryota</taxon>
        <taxon>Metazoa</taxon>
        <taxon>Ecdysozoa</taxon>
        <taxon>Nematoda</taxon>
        <taxon>Chromadorea</taxon>
        <taxon>Rhabditida</taxon>
        <taxon>Spirurina</taxon>
        <taxon>Spiruromorpha</taxon>
        <taxon>Filarioidea</taxon>
        <taxon>Onchocercidae</taxon>
        <taxon>Acanthocheilonema</taxon>
    </lineage>
</organism>
<reference evidence="1 2" key="1">
    <citation type="submission" date="2018-08" db="EMBL/GenBank/DDBJ databases">
        <authorList>
            <person name="Laetsch R D."/>
            <person name="Stevens L."/>
            <person name="Kumar S."/>
            <person name="Blaxter L. M."/>
        </authorList>
    </citation>
    <scope>NUCLEOTIDE SEQUENCE [LARGE SCALE GENOMIC DNA]</scope>
</reference>
<dbReference type="Proteomes" id="UP000276991">
    <property type="component" value="Unassembled WGS sequence"/>
</dbReference>
<keyword evidence="2" id="KW-1185">Reference proteome</keyword>
<gene>
    <name evidence="1" type="ORF">NAV_LOCUS7170</name>
</gene>
<protein>
    <submittedName>
        <fullName evidence="1">Uncharacterized protein</fullName>
    </submittedName>
</protein>
<accession>A0A498SFN9</accession>
<sequence>MTEDGRNISDDMSSLLHAAEEWANDLNDPISYPVYVPIKEFARQIVLEICKIYNWDPETGTDIRLLKRNAGDTTNIQQSTQIPGLHNIFRNANYSPSITKLDGNNSAATPKIPSPAKYVKNHQQETLLHTVQSSAATCDDTVNKTFAVSQNTSLNKPEQLDTSHQIIHNNHTINKTFTVKKFTALGGTKKSNAYDQIIHDNLKQKSGKVAISPVMDTTQSSVKDAFYDNKISAVHKAEKNSYISSKSSDIMNKNRVPNSEEHSEMPEKLIVNSTQNTGFSPTNINYQQFADNDFITSTPQMKSSKKNQKILEMHTIRNSGSNDICSGTVHGGGNTVNTCCVTESSSNIIATKNVITVLTPNETVIETSMFTTNEITKPTFSKASSVNDGDITRNIAILSEITNLPENSMSIPGTVIIANSTLQQFPHYSTEKENDLQVINSMQINASQNDALYHTSSEEKLNEKLSCPQISDNLLQYVIQKSQNHNFISTIATTHSGKCLLVVTENPNAAAVEEFKNITQVNTIPKINTTTQTESSTYPCDSKNYANLERNINVKNTSQKQLIIDDEDKNLMINKTAIADNQIKVAPCHPENCIIHCSNRQAFQPMIQNNISMNENDRHFKDMTEKKLITRAIQTNLEIENKSFNDSCDKFDSTPSRGKRVNISGNNSFNTSLPIMNSVRDRFAKKAIAKRRSFLNDPIKFFNHMASPSRRKSLPAFRGMPNFNKPGILARQTIKRPKINREIMRKPSTMMTVIVHFVNIQQLICKYQIRKNV</sequence>
<evidence type="ECO:0000313" key="2">
    <source>
        <dbReference type="Proteomes" id="UP000276991"/>
    </source>
</evidence>
<dbReference type="AlphaFoldDB" id="A0A498SFN9"/>
<name>A0A498SFN9_ACAVI</name>
<dbReference type="OrthoDB" id="5860509at2759"/>
<dbReference type="EMBL" id="UPTC01001685">
    <property type="protein sequence ID" value="VBB32379.1"/>
    <property type="molecule type" value="Genomic_DNA"/>
</dbReference>
<proteinExistence type="predicted"/>